<evidence type="ECO:0000313" key="3">
    <source>
        <dbReference type="Proteomes" id="UP001183202"/>
    </source>
</evidence>
<dbReference type="Proteomes" id="UP001183202">
    <property type="component" value="Unassembled WGS sequence"/>
</dbReference>
<name>A0ABU2NBM2_9PSEU</name>
<evidence type="ECO:0000256" key="1">
    <source>
        <dbReference type="SAM" id="Phobius"/>
    </source>
</evidence>
<keyword evidence="1" id="KW-1133">Transmembrane helix</keyword>
<keyword evidence="1" id="KW-0812">Transmembrane</keyword>
<protein>
    <submittedName>
        <fullName evidence="2">Uncharacterized protein</fullName>
    </submittedName>
</protein>
<sequence>MYGAKTSIAASSSGLAGVAATSTTHIWLLFAAITVLFALSAVAQLARKPKAHRP</sequence>
<keyword evidence="1" id="KW-0472">Membrane</keyword>
<gene>
    <name evidence="2" type="ORF">RM445_17155</name>
</gene>
<proteinExistence type="predicted"/>
<organism evidence="2 3">
    <name type="scientific">Pseudonocardia charpentierae</name>
    <dbReference type="NCBI Taxonomy" id="3075545"/>
    <lineage>
        <taxon>Bacteria</taxon>
        <taxon>Bacillati</taxon>
        <taxon>Actinomycetota</taxon>
        <taxon>Actinomycetes</taxon>
        <taxon>Pseudonocardiales</taxon>
        <taxon>Pseudonocardiaceae</taxon>
        <taxon>Pseudonocardia</taxon>
    </lineage>
</organism>
<reference evidence="3" key="1">
    <citation type="submission" date="2023-07" db="EMBL/GenBank/DDBJ databases">
        <title>30 novel species of actinomycetes from the DSMZ collection.</title>
        <authorList>
            <person name="Nouioui I."/>
        </authorList>
    </citation>
    <scope>NUCLEOTIDE SEQUENCE [LARGE SCALE GENOMIC DNA]</scope>
    <source>
        <strain evidence="3">DSM 45834</strain>
    </source>
</reference>
<dbReference type="EMBL" id="JAVREJ010000011">
    <property type="protein sequence ID" value="MDT0351259.1"/>
    <property type="molecule type" value="Genomic_DNA"/>
</dbReference>
<dbReference type="RefSeq" id="WP_311557475.1">
    <property type="nucleotide sequence ID" value="NZ_JAVREJ010000011.1"/>
</dbReference>
<evidence type="ECO:0000313" key="2">
    <source>
        <dbReference type="EMBL" id="MDT0351259.1"/>
    </source>
</evidence>
<keyword evidence="3" id="KW-1185">Reference proteome</keyword>
<accession>A0ABU2NBM2</accession>
<comment type="caution">
    <text evidence="2">The sequence shown here is derived from an EMBL/GenBank/DDBJ whole genome shotgun (WGS) entry which is preliminary data.</text>
</comment>
<feature type="transmembrane region" description="Helical" evidence="1">
    <location>
        <begin position="26"/>
        <end position="46"/>
    </location>
</feature>